<accession>A0ABX7PV69</accession>
<sequence length="102" mass="11382">MTAVMGLNRKLSQILSGRTVEKKEIQPDLFKLYFTDGSFLQIKIKGAVSGEIHPGQKIAKVIETDERFVLELREGARVEVSLAEAGASVYLRDKEGRLEYLG</sequence>
<protein>
    <submittedName>
        <fullName evidence="1">Uncharacterized protein</fullName>
    </submittedName>
</protein>
<gene>
    <name evidence="1" type="ORF">EM20IM_09105</name>
</gene>
<proteinExistence type="predicted"/>
<keyword evidence="2" id="KW-1185">Reference proteome</keyword>
<dbReference type="Proteomes" id="UP000663088">
    <property type="component" value="Chromosome"/>
</dbReference>
<dbReference type="EMBL" id="CP065956">
    <property type="protein sequence ID" value="QSR86623.1"/>
    <property type="molecule type" value="Genomic_DNA"/>
</dbReference>
<evidence type="ECO:0000313" key="1">
    <source>
        <dbReference type="EMBL" id="QSR86623.1"/>
    </source>
</evidence>
<reference evidence="1 2" key="1">
    <citation type="submission" date="2020-12" db="EMBL/GenBank/DDBJ databases">
        <authorList>
            <person name="Awala S.I."/>
            <person name="Gwak J.-H."/>
            <person name="Kim S.-J."/>
            <person name="Rhee S.-K."/>
        </authorList>
    </citation>
    <scope>NUCLEOTIDE SEQUENCE [LARGE SCALE GENOMIC DNA]</scope>
    <source>
        <strain evidence="1 2">IT5</strain>
    </source>
</reference>
<name>A0ABX7PV69_9BACT</name>
<organism evidence="1 2">
    <name type="scientific">Candidatus Methylacidiphilum infernorum</name>
    <dbReference type="NCBI Taxonomy" id="511746"/>
    <lineage>
        <taxon>Bacteria</taxon>
        <taxon>Pseudomonadati</taxon>
        <taxon>Verrucomicrobiota</taxon>
        <taxon>Methylacidiphilae</taxon>
        <taxon>Methylacidiphilales</taxon>
        <taxon>Methylacidiphilaceae</taxon>
        <taxon>Methylacidiphilum (ex Ratnadevi et al. 2023)</taxon>
    </lineage>
</organism>
<evidence type="ECO:0000313" key="2">
    <source>
        <dbReference type="Proteomes" id="UP000663088"/>
    </source>
</evidence>